<dbReference type="NCBIfam" id="TIGR04096">
    <property type="entry name" value="dnd_rel_methyl"/>
    <property type="match status" value="1"/>
</dbReference>
<accession>U7Q7Y8</accession>
<comment type="caution">
    <text evidence="1">The sequence shown here is derived from an EMBL/GenBank/DDBJ whole genome shotgun (WGS) entry which is preliminary data.</text>
</comment>
<name>U7Q7Y8_9CYAN</name>
<proteinExistence type="predicted"/>
<evidence type="ECO:0000313" key="2">
    <source>
        <dbReference type="Proteomes" id="UP000017127"/>
    </source>
</evidence>
<dbReference type="AlphaFoldDB" id="U7Q7Y8"/>
<feature type="non-terminal residue" evidence="1">
    <location>
        <position position="1"/>
    </location>
</feature>
<dbReference type="InterPro" id="IPR024019">
    <property type="entry name" value="CHP04096"/>
</dbReference>
<evidence type="ECO:0000313" key="1">
    <source>
        <dbReference type="EMBL" id="ERT03924.1"/>
    </source>
</evidence>
<keyword evidence="1" id="KW-0489">Methyltransferase</keyword>
<dbReference type="RefSeq" id="WP_023069776.1">
    <property type="nucleotide sequence ID" value="NZ_AUZM01000154.1"/>
</dbReference>
<organism evidence="1 2">
    <name type="scientific">Lyngbya aestuarii BL J</name>
    <dbReference type="NCBI Taxonomy" id="1348334"/>
    <lineage>
        <taxon>Bacteria</taxon>
        <taxon>Bacillati</taxon>
        <taxon>Cyanobacteriota</taxon>
        <taxon>Cyanophyceae</taxon>
        <taxon>Oscillatoriophycideae</taxon>
        <taxon>Oscillatoriales</taxon>
        <taxon>Microcoleaceae</taxon>
        <taxon>Lyngbya</taxon>
    </lineage>
</organism>
<keyword evidence="2" id="KW-1185">Reference proteome</keyword>
<keyword evidence="1" id="KW-0808">Transferase</keyword>
<dbReference type="OrthoDB" id="224775at2"/>
<dbReference type="PATRIC" id="fig|1348334.3.peg.5856"/>
<reference evidence="1 2" key="1">
    <citation type="journal article" date="2013" name="Front. Microbiol.">
        <title>Comparative genomic analyses of the cyanobacterium, Lyngbya aestuarii BL J, a powerful hydrogen producer.</title>
        <authorList>
            <person name="Kothari A."/>
            <person name="Vaughn M."/>
            <person name="Garcia-Pichel F."/>
        </authorList>
    </citation>
    <scope>NUCLEOTIDE SEQUENCE [LARGE SCALE GENOMIC DNA]</scope>
    <source>
        <strain evidence="1 2">BL J</strain>
    </source>
</reference>
<dbReference type="GO" id="GO:0008168">
    <property type="term" value="F:methyltransferase activity"/>
    <property type="evidence" value="ECO:0007669"/>
    <property type="project" value="UniProtKB-KW"/>
</dbReference>
<protein>
    <submittedName>
        <fullName evidence="1">DNA phosphorothioation-associated methyltransferase family protein</fullName>
        <ecNumber evidence="1">2.-.-.-</ecNumber>
    </submittedName>
</protein>
<dbReference type="EC" id="2.-.-.-" evidence="1"/>
<dbReference type="GO" id="GO:0032259">
    <property type="term" value="P:methylation"/>
    <property type="evidence" value="ECO:0007669"/>
    <property type="project" value="UniProtKB-KW"/>
</dbReference>
<dbReference type="Proteomes" id="UP000017127">
    <property type="component" value="Unassembled WGS sequence"/>
</dbReference>
<dbReference type="EMBL" id="AUZM01000154">
    <property type="protein sequence ID" value="ERT03924.1"/>
    <property type="molecule type" value="Genomic_DNA"/>
</dbReference>
<gene>
    <name evidence="1" type="ORF">M595_6133</name>
</gene>
<sequence>IYRTIGTREGWQQYLARKGVEIRDHRIVSIEGDQENPLEFVPIPKIERHKAALVRRSLSRPVKLVLEAGLFSENTTFFDYGCGYGGDIERIGEKGHESSGWDPYYSPDTPLKEADIVNLGYIINVIECQRERRQSLVNAWELTGQVLIVAAQILIDDRDRGIVAYGDGIITNRNTFQKYYEQEELKVYIDQVLGVNSIPLDIGVYVVFRDESQGENFRASRFRSRLTSPRICTQVKRFEDYEQLLQPVIKFVSDRGRLPVLGELANEDEIRAEFGTFKKAFKIILQATDPEDWEKLADRRRQDFLVYLALSQFSRRPKLSQYSEVVRNDIKGLFGSYKKACALADIMLYSMGNLEVIADCCSNSPVGQRSSHSLGVHISALEKLDPLLRLYEGCANRTLGRLAGTTIIKFHVKKPKITYLFYPDFDTDPHPALDTQMEIDLRDLHVTYQSYDGPNPPILHRKQAYITPEYPNYETFAKLTRQEEDWGLLDNYRAIQTRLGWLKCLEEHCAEIKGHRVYWRTDADPYRRKLIESARRARKKKH</sequence>